<gene>
    <name evidence="1" type="ORF">PITC_038770</name>
</gene>
<proteinExistence type="predicted"/>
<organism evidence="1 2">
    <name type="scientific">Penicillium italicum</name>
    <name type="common">Blue mold</name>
    <dbReference type="NCBI Taxonomy" id="40296"/>
    <lineage>
        <taxon>Eukaryota</taxon>
        <taxon>Fungi</taxon>
        <taxon>Dikarya</taxon>
        <taxon>Ascomycota</taxon>
        <taxon>Pezizomycotina</taxon>
        <taxon>Eurotiomycetes</taxon>
        <taxon>Eurotiomycetidae</taxon>
        <taxon>Eurotiales</taxon>
        <taxon>Aspergillaceae</taxon>
        <taxon>Penicillium</taxon>
    </lineage>
</organism>
<evidence type="ECO:0000313" key="2">
    <source>
        <dbReference type="Proteomes" id="UP000030104"/>
    </source>
</evidence>
<accession>A0A0A2KK66</accession>
<name>A0A0A2KK66_PENIT</name>
<protein>
    <submittedName>
        <fullName evidence="1">Uncharacterized protein</fullName>
    </submittedName>
</protein>
<dbReference type="AlphaFoldDB" id="A0A0A2KK66"/>
<dbReference type="HOGENOM" id="CLU_3377289_0_0_1"/>
<dbReference type="Proteomes" id="UP000030104">
    <property type="component" value="Unassembled WGS sequence"/>
</dbReference>
<dbReference type="PhylomeDB" id="A0A0A2KK66"/>
<evidence type="ECO:0000313" key="1">
    <source>
        <dbReference type="EMBL" id="KGO68154.1"/>
    </source>
</evidence>
<dbReference type="OrthoDB" id="2130169at2759"/>
<keyword evidence="2" id="KW-1185">Reference proteome</keyword>
<dbReference type="EMBL" id="JQGA01001231">
    <property type="protein sequence ID" value="KGO68154.1"/>
    <property type="molecule type" value="Genomic_DNA"/>
</dbReference>
<sequence>MSSIKVGQSFKAVGITPYLVTNLVFSADQFLFFQ</sequence>
<reference evidence="1 2" key="1">
    <citation type="journal article" date="2015" name="Mol. Plant Microbe Interact.">
        <title>Genome, transcriptome, and functional analyses of Penicillium expansum provide new insights into secondary metabolism and pathogenicity.</title>
        <authorList>
            <person name="Ballester A.R."/>
            <person name="Marcet-Houben M."/>
            <person name="Levin E."/>
            <person name="Sela N."/>
            <person name="Selma-Lazaro C."/>
            <person name="Carmona L."/>
            <person name="Wisniewski M."/>
            <person name="Droby S."/>
            <person name="Gonzalez-Candelas L."/>
            <person name="Gabaldon T."/>
        </authorList>
    </citation>
    <scope>NUCLEOTIDE SEQUENCE [LARGE SCALE GENOMIC DNA]</scope>
    <source>
        <strain evidence="1 2">PHI-1</strain>
    </source>
</reference>
<comment type="caution">
    <text evidence="1">The sequence shown here is derived from an EMBL/GenBank/DDBJ whole genome shotgun (WGS) entry which is preliminary data.</text>
</comment>